<accession>A0ABS8STQ2</accession>
<proteinExistence type="predicted"/>
<name>A0ABS8STQ2_DATST</name>
<dbReference type="Proteomes" id="UP000823775">
    <property type="component" value="Unassembled WGS sequence"/>
</dbReference>
<gene>
    <name evidence="1" type="ORF">HAX54_047316</name>
</gene>
<evidence type="ECO:0000313" key="1">
    <source>
        <dbReference type="EMBL" id="MCD7461874.1"/>
    </source>
</evidence>
<comment type="caution">
    <text evidence="1">The sequence shown here is derived from an EMBL/GenBank/DDBJ whole genome shotgun (WGS) entry which is preliminary data.</text>
</comment>
<organism evidence="1 2">
    <name type="scientific">Datura stramonium</name>
    <name type="common">Jimsonweed</name>
    <name type="synonym">Common thornapple</name>
    <dbReference type="NCBI Taxonomy" id="4076"/>
    <lineage>
        <taxon>Eukaryota</taxon>
        <taxon>Viridiplantae</taxon>
        <taxon>Streptophyta</taxon>
        <taxon>Embryophyta</taxon>
        <taxon>Tracheophyta</taxon>
        <taxon>Spermatophyta</taxon>
        <taxon>Magnoliopsida</taxon>
        <taxon>eudicotyledons</taxon>
        <taxon>Gunneridae</taxon>
        <taxon>Pentapetalae</taxon>
        <taxon>asterids</taxon>
        <taxon>lamiids</taxon>
        <taxon>Solanales</taxon>
        <taxon>Solanaceae</taxon>
        <taxon>Solanoideae</taxon>
        <taxon>Datureae</taxon>
        <taxon>Datura</taxon>
    </lineage>
</organism>
<protein>
    <submittedName>
        <fullName evidence="1">Uncharacterized protein</fullName>
    </submittedName>
</protein>
<sequence>MTIISEDQPLSAVMKGDIHNQNLKFEARIWLDLGRLLFVLIVGQNTTIEGVFNLSTKRDKDAEGFKKLKLTMLLSASPLPKVLRDTSIPPLVDRPVSPLVSGLLKLAHIAHEHNVLLVNPDKAIPPMIQYAINIVMKPVVEKFSNLCGWVDVLEKEVDALRMEMERRKKMDLSMQIDLKVPIVVVASPIIDINPPDNWWVGYNLSSCAAVEEIHVSEQSSDGVIQNMDDSHHGDPYWTPPIYTYHKARTILGRWEVASPHLPLTLRQDPLMPSIADIALRNFS</sequence>
<keyword evidence="2" id="KW-1185">Reference proteome</keyword>
<dbReference type="EMBL" id="JACEIK010000762">
    <property type="protein sequence ID" value="MCD7461874.1"/>
    <property type="molecule type" value="Genomic_DNA"/>
</dbReference>
<evidence type="ECO:0000313" key="2">
    <source>
        <dbReference type="Proteomes" id="UP000823775"/>
    </source>
</evidence>
<reference evidence="1 2" key="1">
    <citation type="journal article" date="2021" name="BMC Genomics">
        <title>Datura genome reveals duplications of psychoactive alkaloid biosynthetic genes and high mutation rate following tissue culture.</title>
        <authorList>
            <person name="Rajewski A."/>
            <person name="Carter-House D."/>
            <person name="Stajich J."/>
            <person name="Litt A."/>
        </authorList>
    </citation>
    <scope>NUCLEOTIDE SEQUENCE [LARGE SCALE GENOMIC DNA]</scope>
    <source>
        <strain evidence="1">AR-01</strain>
    </source>
</reference>